<comment type="catalytic activity">
    <reaction evidence="6">
        <text>glycolate + A = glyoxylate + AH2</text>
        <dbReference type="Rhea" id="RHEA:21264"/>
        <dbReference type="ChEBI" id="CHEBI:13193"/>
        <dbReference type="ChEBI" id="CHEBI:17499"/>
        <dbReference type="ChEBI" id="CHEBI:29805"/>
        <dbReference type="ChEBI" id="CHEBI:36655"/>
        <dbReference type="EC" id="1.1.99.14"/>
    </reaction>
</comment>
<proteinExistence type="predicted"/>
<protein>
    <recommendedName>
        <fullName evidence="6">Glycolate oxidase iron-sulfur subunit</fullName>
        <ecNumber evidence="6">1.1.99.14</ecNumber>
    </recommendedName>
</protein>
<evidence type="ECO:0000313" key="8">
    <source>
        <dbReference type="EMBL" id="SDD86471.1"/>
    </source>
</evidence>
<evidence type="ECO:0000313" key="9">
    <source>
        <dbReference type="Proteomes" id="UP000199603"/>
    </source>
</evidence>
<keyword evidence="6" id="KW-0249">Electron transport</keyword>
<dbReference type="Proteomes" id="UP000199603">
    <property type="component" value="Unassembled WGS sequence"/>
</dbReference>
<dbReference type="PROSITE" id="PS51379">
    <property type="entry name" value="4FE4S_FER_2"/>
    <property type="match status" value="2"/>
</dbReference>
<feature type="domain" description="4Fe-4S ferredoxin-type" evidence="7">
    <location>
        <begin position="64"/>
        <end position="93"/>
    </location>
</feature>
<feature type="domain" description="4Fe-4S ferredoxin-type" evidence="7">
    <location>
        <begin position="14"/>
        <end position="43"/>
    </location>
</feature>
<dbReference type="STRING" id="265719.SAMN04488509_10918"/>
<dbReference type="PANTHER" id="PTHR32479:SF17">
    <property type="entry name" value="GLYCOLATE OXIDASE IRON-SULFUR SUBUNIT"/>
    <property type="match status" value="1"/>
</dbReference>
<evidence type="ECO:0000256" key="1">
    <source>
        <dbReference type="ARBA" id="ARBA00022485"/>
    </source>
</evidence>
<comment type="cofactor">
    <cofactor evidence="6">
        <name>[4Fe-4S] cluster</name>
        <dbReference type="ChEBI" id="CHEBI:49883"/>
    </cofactor>
    <text evidence="6">Binds 2 [4Fe-4S] clusters.</text>
</comment>
<dbReference type="PROSITE" id="PS00198">
    <property type="entry name" value="4FE4S_FER_1"/>
    <property type="match status" value="2"/>
</dbReference>
<accession>A0A1G6Y884</accession>
<keyword evidence="5 6" id="KW-0411">Iron-sulfur</keyword>
<organism evidence="8 9">
    <name type="scientific">Aquimonas voraii</name>
    <dbReference type="NCBI Taxonomy" id="265719"/>
    <lineage>
        <taxon>Bacteria</taxon>
        <taxon>Pseudomonadati</taxon>
        <taxon>Pseudomonadota</taxon>
        <taxon>Gammaproteobacteria</taxon>
        <taxon>Lysobacterales</taxon>
        <taxon>Lysobacteraceae</taxon>
        <taxon>Aquimonas</taxon>
    </lineage>
</organism>
<keyword evidence="2 6" id="KW-0479">Metal-binding</keyword>
<gene>
    <name evidence="8" type="ORF">SAMN04488509_10918</name>
</gene>
<dbReference type="SUPFAM" id="SSF46548">
    <property type="entry name" value="alpha-helical ferredoxin"/>
    <property type="match status" value="1"/>
</dbReference>
<dbReference type="EMBL" id="FNAG01000009">
    <property type="protein sequence ID" value="SDD86471.1"/>
    <property type="molecule type" value="Genomic_DNA"/>
</dbReference>
<dbReference type="GO" id="GO:0046872">
    <property type="term" value="F:metal ion binding"/>
    <property type="evidence" value="ECO:0007669"/>
    <property type="project" value="UniProtKB-UniRule"/>
</dbReference>
<dbReference type="EC" id="1.1.99.14" evidence="6"/>
<evidence type="ECO:0000256" key="5">
    <source>
        <dbReference type="ARBA" id="ARBA00023014"/>
    </source>
</evidence>
<dbReference type="InterPro" id="IPR012257">
    <property type="entry name" value="Glc_ox_4Fe-4S"/>
</dbReference>
<keyword evidence="6" id="KW-0813">Transport</keyword>
<dbReference type="InterPro" id="IPR017900">
    <property type="entry name" value="4Fe4S_Fe_S_CS"/>
</dbReference>
<comment type="function">
    <text evidence="6">Component of a complex that catalyzes the oxidation of glycolate to glyoxylate.</text>
</comment>
<evidence type="ECO:0000256" key="2">
    <source>
        <dbReference type="ARBA" id="ARBA00022723"/>
    </source>
</evidence>
<name>A0A1G6Y884_9GAMM</name>
<dbReference type="InterPro" id="IPR009051">
    <property type="entry name" value="Helical_ferredxn"/>
</dbReference>
<comment type="catalytic activity">
    <reaction evidence="6">
        <text>(R)-lactate + A = pyruvate + AH2</text>
        <dbReference type="Rhea" id="RHEA:15089"/>
        <dbReference type="ChEBI" id="CHEBI:13193"/>
        <dbReference type="ChEBI" id="CHEBI:15361"/>
        <dbReference type="ChEBI" id="CHEBI:16004"/>
        <dbReference type="ChEBI" id="CHEBI:17499"/>
    </reaction>
</comment>
<sequence length="398" mass="42174">MSESASPPAEHGLQRLLSLTDACVLCGLCLPHCPTYRLEARESESPRGRVLVAQALARDPASIDASGIEALEHCLGCGRCEQVCPAKVRFGDLMRLARRHLPLRSRSLRVNTLLWASRHPDAAASLLRAVRPLRALLPRRSRRALAACAKTGSAREPSESTASFHATAAPETRRVGLLLGCVARTMEAWALDAAARLLRACGHSVLIPDGQACCGALDQHAGSGAQAEALHEQNRRLWSGLAPDVLVGITSGCQAAHAAALSALAPVTDVASLLVDDAAFATLELRRIERRVALHLPCTQRADARSVRATRELLARIPGLDLVELPDTGCCGAGGAHMLQFADRAERLRRPLLDAAIACGATTLLSANLGCRLHLGGAAELAGVELRHPLELLAEALP</sequence>
<evidence type="ECO:0000256" key="6">
    <source>
        <dbReference type="PIRNR" id="PIRNR000139"/>
    </source>
</evidence>
<keyword evidence="1 6" id="KW-0004">4Fe-4S</keyword>
<dbReference type="RefSeq" id="WP_091243661.1">
    <property type="nucleotide sequence ID" value="NZ_FNAG01000009.1"/>
</dbReference>
<reference evidence="8 9" key="1">
    <citation type="submission" date="2016-10" db="EMBL/GenBank/DDBJ databases">
        <authorList>
            <person name="de Groot N.N."/>
        </authorList>
    </citation>
    <scope>NUCLEOTIDE SEQUENCE [LARGE SCALE GENOMIC DNA]</scope>
    <source>
        <strain evidence="8 9">DSM 16957</strain>
    </source>
</reference>
<dbReference type="OrthoDB" id="9765258at2"/>
<evidence type="ECO:0000256" key="4">
    <source>
        <dbReference type="ARBA" id="ARBA00023004"/>
    </source>
</evidence>
<dbReference type="AlphaFoldDB" id="A0A1G6Y884"/>
<dbReference type="Pfam" id="PF02754">
    <property type="entry name" value="CCG"/>
    <property type="match status" value="2"/>
</dbReference>
<dbReference type="InterPro" id="IPR004017">
    <property type="entry name" value="Cys_rich_dom"/>
</dbReference>
<dbReference type="GO" id="GO:0019154">
    <property type="term" value="F:glycolate dehydrogenase activity"/>
    <property type="evidence" value="ECO:0007669"/>
    <property type="project" value="UniProtKB-EC"/>
</dbReference>
<evidence type="ECO:0000256" key="3">
    <source>
        <dbReference type="ARBA" id="ARBA00022737"/>
    </source>
</evidence>
<dbReference type="Gene3D" id="1.10.1060.10">
    <property type="entry name" value="Alpha-helical ferredoxin"/>
    <property type="match status" value="1"/>
</dbReference>
<dbReference type="GO" id="GO:0051539">
    <property type="term" value="F:4 iron, 4 sulfur cluster binding"/>
    <property type="evidence" value="ECO:0007669"/>
    <property type="project" value="UniProtKB-UniRule"/>
</dbReference>
<dbReference type="InterPro" id="IPR017896">
    <property type="entry name" value="4Fe4S_Fe-S-bd"/>
</dbReference>
<keyword evidence="9" id="KW-1185">Reference proteome</keyword>
<keyword evidence="3" id="KW-0677">Repeat</keyword>
<dbReference type="PIRSF" id="PIRSF000139">
    <property type="entry name" value="Glc_ox_4Fe-4S"/>
    <property type="match status" value="1"/>
</dbReference>
<evidence type="ECO:0000259" key="7">
    <source>
        <dbReference type="PROSITE" id="PS51379"/>
    </source>
</evidence>
<dbReference type="Pfam" id="PF13183">
    <property type="entry name" value="Fer4_8"/>
    <property type="match status" value="1"/>
</dbReference>
<dbReference type="PANTHER" id="PTHR32479">
    <property type="entry name" value="GLYCOLATE OXIDASE IRON-SULFUR SUBUNIT"/>
    <property type="match status" value="1"/>
</dbReference>
<keyword evidence="4 6" id="KW-0408">Iron</keyword>